<dbReference type="PANTHER" id="PTHR21028:SF2">
    <property type="entry name" value="CYTH DOMAIN-CONTAINING PROTEIN"/>
    <property type="match status" value="1"/>
</dbReference>
<dbReference type="SUPFAM" id="SSF55154">
    <property type="entry name" value="CYTH-like phosphatases"/>
    <property type="match status" value="1"/>
</dbReference>
<protein>
    <submittedName>
        <fullName evidence="2">Adenylyl cyclase</fullName>
    </submittedName>
</protein>
<dbReference type="InterPro" id="IPR033469">
    <property type="entry name" value="CYTH-like_dom_sf"/>
</dbReference>
<accession>A0A5M3WJ01</accession>
<dbReference type="PANTHER" id="PTHR21028">
    <property type="entry name" value="SI:CH211-156B7.4"/>
    <property type="match status" value="1"/>
</dbReference>
<keyword evidence="3" id="KW-1185">Reference proteome</keyword>
<dbReference type="CDD" id="cd07890">
    <property type="entry name" value="CYTH-like_AC_IV-like"/>
    <property type="match status" value="1"/>
</dbReference>
<reference evidence="2 3" key="1">
    <citation type="submission" date="2019-10" db="EMBL/GenBank/DDBJ databases">
        <title>Whole genome shotgun sequence of Acrocarpospora macrocephala NBRC 16266.</title>
        <authorList>
            <person name="Ichikawa N."/>
            <person name="Kimura A."/>
            <person name="Kitahashi Y."/>
            <person name="Komaki H."/>
            <person name="Oguchi A."/>
        </authorList>
    </citation>
    <scope>NUCLEOTIDE SEQUENCE [LARGE SCALE GENOMIC DNA]</scope>
    <source>
        <strain evidence="2 3">NBRC 16266</strain>
    </source>
</reference>
<dbReference type="InterPro" id="IPR008173">
    <property type="entry name" value="Adenylyl_cyclase_CyaB"/>
</dbReference>
<evidence type="ECO:0000313" key="2">
    <source>
        <dbReference type="EMBL" id="GES07003.1"/>
    </source>
</evidence>
<evidence type="ECO:0000313" key="3">
    <source>
        <dbReference type="Proteomes" id="UP000331127"/>
    </source>
</evidence>
<proteinExistence type="predicted"/>
<dbReference type="OrthoDB" id="4321685at2"/>
<dbReference type="SMART" id="SM01118">
    <property type="entry name" value="CYTH"/>
    <property type="match status" value="1"/>
</dbReference>
<sequence>MQYTEVEQKYQVRDTAVLKAVLEERGAKPGPATRQVDTYYNAPHRDFLALDTVSEWLRLRESDHGDSINYKHWLPAEAVIKTHCDEFETPVEDIEALRRTLQALNFTTMITVEKVREEWVLPGLVEVAFDAVTGAGDFVEFEFKGEAVDAQSAITQLDAFIADLGVELGERINRGYPHILLGRDH</sequence>
<dbReference type="InterPro" id="IPR023577">
    <property type="entry name" value="CYTH_domain"/>
</dbReference>
<dbReference type="EMBL" id="BLAE01000004">
    <property type="protein sequence ID" value="GES07003.1"/>
    <property type="molecule type" value="Genomic_DNA"/>
</dbReference>
<dbReference type="AlphaFoldDB" id="A0A5M3WJ01"/>
<dbReference type="RefSeq" id="WP_155352700.1">
    <property type="nucleotide sequence ID" value="NZ_BAAAHL010000029.1"/>
</dbReference>
<dbReference type="Proteomes" id="UP000331127">
    <property type="component" value="Unassembled WGS sequence"/>
</dbReference>
<organism evidence="2 3">
    <name type="scientific">Acrocarpospora macrocephala</name>
    <dbReference type="NCBI Taxonomy" id="150177"/>
    <lineage>
        <taxon>Bacteria</taxon>
        <taxon>Bacillati</taxon>
        <taxon>Actinomycetota</taxon>
        <taxon>Actinomycetes</taxon>
        <taxon>Streptosporangiales</taxon>
        <taxon>Streptosporangiaceae</taxon>
        <taxon>Acrocarpospora</taxon>
    </lineage>
</organism>
<dbReference type="PROSITE" id="PS51707">
    <property type="entry name" value="CYTH"/>
    <property type="match status" value="1"/>
</dbReference>
<evidence type="ECO:0000259" key="1">
    <source>
        <dbReference type="PROSITE" id="PS51707"/>
    </source>
</evidence>
<feature type="domain" description="CYTH" evidence="1">
    <location>
        <begin position="3"/>
        <end position="182"/>
    </location>
</feature>
<name>A0A5M3WJ01_9ACTN</name>
<dbReference type="Gene3D" id="2.40.320.10">
    <property type="entry name" value="Hypothetical Protein Pfu-838710-001"/>
    <property type="match status" value="1"/>
</dbReference>
<comment type="caution">
    <text evidence="2">The sequence shown here is derived from an EMBL/GenBank/DDBJ whole genome shotgun (WGS) entry which is preliminary data.</text>
</comment>
<dbReference type="Pfam" id="PF01928">
    <property type="entry name" value="CYTH"/>
    <property type="match status" value="1"/>
</dbReference>
<gene>
    <name evidence="2" type="ORF">Amac_005980</name>
</gene>